<dbReference type="InterPro" id="IPR050169">
    <property type="entry name" value="Krueppel_C2H2_ZnF"/>
</dbReference>
<protein>
    <recommendedName>
        <fullName evidence="1">KRAB domain-containing protein</fullName>
    </recommendedName>
</protein>
<evidence type="ECO:0000259" key="1">
    <source>
        <dbReference type="PROSITE" id="PS50805"/>
    </source>
</evidence>
<proteinExistence type="predicted"/>
<dbReference type="GeneTree" id="ENSGT00940000154397"/>
<reference evidence="2 3" key="3">
    <citation type="journal article" date="2004" name="Nature">
        <title>Finishing the euchromatic sequence of the human genome.</title>
        <authorList>
            <consortium name="International Human Genome Sequencing Consortium"/>
        </authorList>
    </citation>
    <scope>NUCLEOTIDE SEQUENCE [LARGE SCALE GENOMIC DNA]</scope>
</reference>
<dbReference type="Gene3D" id="6.10.140.140">
    <property type="match status" value="1"/>
</dbReference>
<dbReference type="InterPro" id="IPR036051">
    <property type="entry name" value="KRAB_dom_sf"/>
</dbReference>
<reference evidence="2 3" key="2">
    <citation type="journal article" date="2004" name="Nature">
        <title>The DNA sequence and biology of human chromosome 19.</title>
        <authorList>
            <person name="Grimwood J."/>
            <person name="Gordon L.A."/>
            <person name="Olsen A."/>
            <person name="Terry A."/>
            <person name="Schmutz J."/>
            <person name="Lamerdin J."/>
            <person name="Hellsten U."/>
            <person name="Goodstein D."/>
            <person name="Couronne O."/>
            <person name="Tran-Gyamfi M."/>
            <person name="Aerts A."/>
            <person name="Altherr M."/>
            <person name="Ashworth L."/>
            <person name="Bajorek E."/>
            <person name="Black S."/>
            <person name="Branscomb E."/>
            <person name="Caenepeel S."/>
            <person name="Carrano A."/>
            <person name="Caoile C."/>
            <person name="Chan Y.M."/>
            <person name="Christensen M."/>
            <person name="Cleland C.A."/>
            <person name="Copeland A."/>
            <person name="Dalin E."/>
            <person name="Dehal P."/>
            <person name="Denys M."/>
            <person name="Detter J.C."/>
            <person name="Escobar J."/>
            <person name="Flowers D."/>
            <person name="Fotopulos D."/>
            <person name="Garcia C."/>
            <person name="Georgescu A.M."/>
            <person name="Glavina T."/>
            <person name="Gomez M."/>
            <person name="Gonzales E."/>
            <person name="Groza M."/>
            <person name="Hammon N."/>
            <person name="Hawkins T."/>
            <person name="Haydu L."/>
            <person name="Ho I."/>
            <person name="Huang W."/>
            <person name="Israni S."/>
            <person name="Jett J."/>
            <person name="Kadner K."/>
            <person name="Kimball H."/>
            <person name="Kobayashi A."/>
            <person name="Larionov V."/>
            <person name="Leem S.H."/>
            <person name="Lopez F."/>
            <person name="Lou Y."/>
            <person name="Lowry S."/>
            <person name="Malfatti S."/>
            <person name="Martinez D."/>
            <person name="McCready P."/>
            <person name="Medina C."/>
            <person name="Morgan J."/>
            <person name="Nelson K."/>
            <person name="Nolan M."/>
            <person name="Ovcharenko I."/>
            <person name="Pitluck S."/>
            <person name="Pollard M."/>
            <person name="Popkie A.P."/>
            <person name="Predki P."/>
            <person name="Quan G."/>
            <person name="Ramirez L."/>
            <person name="Rash S."/>
            <person name="Retterer J."/>
            <person name="Rodriguez A."/>
            <person name="Rogers S."/>
            <person name="Salamov A."/>
            <person name="Salazar A."/>
            <person name="She X."/>
            <person name="Smith D."/>
            <person name="Slezak T."/>
            <person name="Solovyev V."/>
            <person name="Thayer N."/>
            <person name="Tice H."/>
            <person name="Tsai M."/>
            <person name="Ustaszewska A."/>
            <person name="Vo N."/>
            <person name="Wagner M."/>
            <person name="Wheeler J."/>
            <person name="Wu K."/>
            <person name="Xie G."/>
            <person name="Yang J."/>
            <person name="Dubchak I."/>
            <person name="Furey T.S."/>
            <person name="DeJong P."/>
            <person name="Dickson M."/>
            <person name="Gordon D."/>
            <person name="Eichler E.E."/>
            <person name="Pennacchio L.A."/>
            <person name="Richardson P."/>
            <person name="Stubbs L."/>
            <person name="Rokhsar D.S."/>
            <person name="Myers R.M."/>
            <person name="Rubin E.M."/>
            <person name="Lucas S.M."/>
        </authorList>
    </citation>
    <scope>NUCLEOTIDE SEQUENCE [LARGE SCALE GENOMIC DNA]</scope>
</reference>
<dbReference type="Ensembl" id="ENST00000687234.1">
    <property type="protein sequence ID" value="ENSP00000509087.2"/>
    <property type="gene ID" value="ENSG00000269825.5"/>
</dbReference>
<feature type="domain" description="KRAB" evidence="1">
    <location>
        <begin position="8"/>
        <end position="83"/>
    </location>
</feature>
<dbReference type="CDD" id="cd07765">
    <property type="entry name" value="KRAB_A-box"/>
    <property type="match status" value="1"/>
</dbReference>
<dbReference type="PANTHER" id="PTHR23232">
    <property type="entry name" value="KRAB DOMAIN C2H2 ZINC FINGER"/>
    <property type="match status" value="1"/>
</dbReference>
<keyword evidence="3" id="KW-1185">Reference proteome</keyword>
<evidence type="ECO:0000313" key="2">
    <source>
        <dbReference type="Ensembl" id="ENSP00000509087.2"/>
    </source>
</evidence>
<dbReference type="Pfam" id="PF01352">
    <property type="entry name" value="KRAB"/>
    <property type="match status" value="1"/>
</dbReference>
<reference evidence="2" key="5">
    <citation type="submission" date="2025-09" db="UniProtKB">
        <authorList>
            <consortium name="Ensembl"/>
        </authorList>
    </citation>
    <scope>IDENTIFICATION</scope>
</reference>
<dbReference type="OpenTargets" id="ENSG00000269825"/>
<dbReference type="SMR" id="A0A8I5KXN5"/>
<dbReference type="Proteomes" id="UP000005640">
    <property type="component" value="Chromosome 19"/>
</dbReference>
<dbReference type="EMBL" id="AC022150">
    <property type="status" value="NOT_ANNOTATED_CDS"/>
    <property type="molecule type" value="Genomic_DNA"/>
</dbReference>
<organism evidence="2 3">
    <name type="scientific">Homo sapiens</name>
    <name type="common">Human</name>
    <dbReference type="NCBI Taxonomy" id="9606"/>
    <lineage>
        <taxon>Eukaryota</taxon>
        <taxon>Metazoa</taxon>
        <taxon>Chordata</taxon>
        <taxon>Craniata</taxon>
        <taxon>Vertebrata</taxon>
        <taxon>Euteleostomi</taxon>
        <taxon>Mammalia</taxon>
        <taxon>Eutheria</taxon>
        <taxon>Euarchontoglires</taxon>
        <taxon>Primates</taxon>
        <taxon>Haplorrhini</taxon>
        <taxon>Catarrhini</taxon>
        <taxon>Hominidae</taxon>
        <taxon>Homo</taxon>
    </lineage>
</organism>
<dbReference type="InterPro" id="IPR001909">
    <property type="entry name" value="KRAB"/>
</dbReference>
<accession>A0A8I5KXN5</accession>
<name>A0A8I5KXN5_HUMAN</name>
<evidence type="ECO:0000313" key="3">
    <source>
        <dbReference type="Proteomes" id="UP000005640"/>
    </source>
</evidence>
<dbReference type="Ensembl" id="ENST00000687234.1">
    <property type="protein sequence ID" value="ENSP00000509087.2"/>
    <property type="gene ID" value="ENSG00000269825.4"/>
</dbReference>
<dbReference type="PROSITE" id="PS50805">
    <property type="entry name" value="KRAB"/>
    <property type="match status" value="1"/>
</dbReference>
<reference evidence="2" key="4">
    <citation type="submission" date="2025-08" db="UniProtKB">
        <authorList>
            <consortium name="Ensembl"/>
        </authorList>
    </citation>
    <scope>IDENTIFICATION</scope>
</reference>
<sequence length="83" mass="9189">MALPQGCLTFRDVAIEFSLEEWKCLNPAQRALYRAVMLENYRNLESVGSIDIQGCGHRILSGGVEMPGPCSEDSIQRCDVGEL</sequence>
<dbReference type="AlphaFoldDB" id="A0A8I5KXN5"/>
<dbReference type="GeneCards" id="LOC122539214"/>
<dbReference type="GO" id="GO:0006355">
    <property type="term" value="P:regulation of DNA-templated transcription"/>
    <property type="evidence" value="ECO:0007669"/>
    <property type="project" value="InterPro"/>
</dbReference>
<dbReference type="SMART" id="SM00349">
    <property type="entry name" value="KRAB"/>
    <property type="match status" value="1"/>
</dbReference>
<dbReference type="SUPFAM" id="SSF109640">
    <property type="entry name" value="KRAB domain (Kruppel-associated box)"/>
    <property type="match status" value="1"/>
</dbReference>
<reference evidence="2 3" key="1">
    <citation type="journal article" date="2001" name="Nature">
        <title>Initial sequencing and analysis of the human genome.</title>
        <authorList>
            <consortium name="International Human Genome Sequencing Consortium"/>
            <person name="Lander E.S."/>
            <person name="Linton L.M."/>
            <person name="Birren B."/>
            <person name="Nusbaum C."/>
            <person name="Zody M.C."/>
            <person name="Baldwin J."/>
            <person name="Devon K."/>
            <person name="Dewar K."/>
            <person name="Doyle M."/>
            <person name="FitzHugh W."/>
            <person name="Funke R."/>
            <person name="Gage D."/>
            <person name="Harris K."/>
            <person name="Heaford A."/>
            <person name="Howland J."/>
            <person name="Kann L."/>
            <person name="Lehoczky J."/>
            <person name="LeVine R."/>
            <person name="McEwan P."/>
            <person name="McKernan K."/>
            <person name="Meldrim J."/>
            <person name="Mesirov J.P."/>
            <person name="Miranda C."/>
            <person name="Morris W."/>
            <person name="Naylor J."/>
            <person name="Raymond C."/>
            <person name="Rosetti M."/>
            <person name="Santos R."/>
            <person name="Sheridan A."/>
            <person name="Sougnez C."/>
            <person name="Stange-Thomann N."/>
            <person name="Stojanovic N."/>
            <person name="Subramanian A."/>
            <person name="Wyman D."/>
            <person name="Rogers J."/>
            <person name="Sulston J."/>
            <person name="Ainscough R."/>
            <person name="Beck S."/>
            <person name="Bentley D."/>
            <person name="Burton J."/>
            <person name="Clee C."/>
            <person name="Carter N."/>
            <person name="Coulson A."/>
            <person name="Deadman R."/>
            <person name="Deloukas P."/>
            <person name="Dunham A."/>
            <person name="Dunham I."/>
            <person name="Durbin R."/>
            <person name="French L."/>
            <person name="Grafham D."/>
            <person name="Gregory S."/>
            <person name="Hubbard T."/>
            <person name="Humphray S."/>
            <person name="Hunt A."/>
            <person name="Jones M."/>
            <person name="Lloyd C."/>
            <person name="McMurray A."/>
            <person name="Matthews L."/>
            <person name="Mercer S."/>
            <person name="Milne S."/>
            <person name="Mullikin J.C."/>
            <person name="Mungall A."/>
            <person name="Plumb R."/>
            <person name="Ross M."/>
            <person name="Shownkeen R."/>
            <person name="Sims S."/>
            <person name="Waterston R.H."/>
            <person name="Wilson R.K."/>
            <person name="Hillier L.W."/>
            <person name="McPherson J.D."/>
            <person name="Marra M.A."/>
            <person name="Mardis E.R."/>
            <person name="Fulton L.A."/>
            <person name="Chinwalla A.T."/>
            <person name="Pepin K.H."/>
            <person name="Gish W.R."/>
            <person name="Chissoe S.L."/>
            <person name="Wendl M.C."/>
            <person name="Delehaunty K.D."/>
            <person name="Miner T.L."/>
            <person name="Delehaunty A."/>
            <person name="Kramer J.B."/>
            <person name="Cook L.L."/>
            <person name="Fulton R.S."/>
            <person name="Johnson D.L."/>
            <person name="Minx P.J."/>
            <person name="Clifton S.W."/>
            <person name="Hawkins T."/>
            <person name="Branscomb E."/>
            <person name="Predki P."/>
            <person name="Richardson P."/>
            <person name="Wenning S."/>
            <person name="Slezak T."/>
            <person name="Doggett N."/>
            <person name="Cheng J.F."/>
            <person name="Olsen A."/>
            <person name="Lucas S."/>
            <person name="Elkin C."/>
            <person name="Uberbacher E."/>
            <person name="Frazier M."/>
            <person name="Gibbs R.A."/>
            <person name="Muzny D.M."/>
            <person name="Scherer S.E."/>
            <person name="Bouck J.B."/>
            <person name="Sodergren E.J."/>
            <person name="Worley K.C."/>
            <person name="Rives C.M."/>
            <person name="Gorrell J.H."/>
            <person name="Metzker M.L."/>
            <person name="Naylor S.L."/>
            <person name="Kucherlapati R.S."/>
            <person name="Nelson D.L."/>
            <person name="Weinstock G.M."/>
            <person name="Sakaki Y."/>
            <person name="Fujiyama A."/>
            <person name="Hattori M."/>
            <person name="Yada T."/>
            <person name="Toyoda A."/>
            <person name="Itoh T."/>
            <person name="Kawagoe C."/>
            <person name="Watanabe H."/>
            <person name="Totoki Y."/>
            <person name="Taylor T."/>
            <person name="Weissenbach J."/>
            <person name="Heilig R."/>
            <person name="Saurin W."/>
            <person name="Artiguenave F."/>
            <person name="Brottier P."/>
            <person name="Bruls T."/>
            <person name="Pelletier E."/>
            <person name="Robert C."/>
            <person name="Wincker P."/>
            <person name="Smith D.R."/>
            <person name="Doucette-Stamm L."/>
            <person name="Rubenfield M."/>
            <person name="Weinstock K."/>
            <person name="Lee H.M."/>
            <person name="Dubois J."/>
            <person name="Rosenthal A."/>
            <person name="Platzer M."/>
            <person name="Nyakatura G."/>
            <person name="Taudien S."/>
            <person name="Rump A."/>
            <person name="Yang H."/>
            <person name="Yu J."/>
            <person name="Wang J."/>
            <person name="Huang G."/>
            <person name="Gu J."/>
            <person name="Hood L."/>
            <person name="Rowen L."/>
            <person name="Madan A."/>
            <person name="Qin S."/>
            <person name="Davis R.W."/>
            <person name="Federspiel N.A."/>
            <person name="Abola A.P."/>
            <person name="Proctor M.J."/>
            <person name="Myers R.M."/>
            <person name="Schmutz J."/>
            <person name="Dickson M."/>
            <person name="Grimwood J."/>
            <person name="Cox D.R."/>
            <person name="Olson M.V."/>
            <person name="Kaul R."/>
            <person name="Raymond C."/>
            <person name="Shimizu N."/>
            <person name="Kawasaki K."/>
            <person name="Minoshima S."/>
            <person name="Evans G.A."/>
            <person name="Athanasiou M."/>
            <person name="Schultz R."/>
            <person name="Roe B.A."/>
            <person name="Chen F."/>
            <person name="Pan H."/>
            <person name="Ramser J."/>
            <person name="Lehrach H."/>
            <person name="Reinhardt R."/>
            <person name="McCombie W.R."/>
            <person name="de la Bastide M."/>
            <person name="Dedhia N."/>
            <person name="Blocker H."/>
            <person name="Hornischer K."/>
            <person name="Nordsiek G."/>
            <person name="Agarwala R."/>
            <person name="Aravind L."/>
            <person name="Bailey J.A."/>
            <person name="Bateman A."/>
            <person name="Batzoglou S."/>
            <person name="Birney E."/>
            <person name="Bork P."/>
            <person name="Brown D.G."/>
            <person name="Burge C.B."/>
            <person name="Cerutti L."/>
            <person name="Chen H.C."/>
            <person name="Church D."/>
            <person name="Clamp M."/>
            <person name="Copley R.R."/>
            <person name="Doerks T."/>
            <person name="Eddy S.R."/>
            <person name="Eichler E.E."/>
            <person name="Furey T.S."/>
            <person name="Galagan J."/>
            <person name="Gilbert J.G."/>
            <person name="Harmon C."/>
            <person name="Hayashizaki Y."/>
            <person name="Haussler D."/>
            <person name="Hermjakob H."/>
            <person name="Hokamp K."/>
            <person name="Jang W."/>
            <person name="Johnson L.S."/>
            <person name="Jones T.A."/>
            <person name="Kasif S."/>
            <person name="Kaspryzk A."/>
            <person name="Kennedy S."/>
            <person name="Kent W.J."/>
            <person name="Kitts P."/>
            <person name="Koonin E.V."/>
            <person name="Korf I."/>
            <person name="Kulp D."/>
            <person name="Lancet D."/>
            <person name="Lowe T.M."/>
            <person name="McLysaght A."/>
            <person name="Mikkelsen T."/>
            <person name="Moran J.V."/>
            <person name="Mulder N."/>
            <person name="Pollara V.J."/>
            <person name="Ponting C.P."/>
            <person name="Schuler G."/>
            <person name="Schultz J."/>
            <person name="Slater G."/>
            <person name="Smit A.F."/>
            <person name="Stupka E."/>
            <person name="Szustakowski J."/>
            <person name="Thierry-Mieg D."/>
            <person name="Thierry-Mieg J."/>
            <person name="Wagner L."/>
            <person name="Wallis J."/>
            <person name="Wheeler R."/>
            <person name="Williams A."/>
            <person name="Wolf Y.I."/>
            <person name="Wolfe K.H."/>
            <person name="Yang S.P."/>
            <person name="Yeh R.F."/>
            <person name="Collins F."/>
            <person name="Guyer M.S."/>
            <person name="Peterson J."/>
            <person name="Felsenfeld A."/>
            <person name="Wetterstrand K.A."/>
            <person name="Patrinos A."/>
            <person name="Morgan M.J."/>
            <person name="de Jong P."/>
            <person name="Catanese J.J."/>
            <person name="Osoegawa K."/>
            <person name="Shizuya H."/>
            <person name="Choi S."/>
            <person name="Chen Y.J."/>
        </authorList>
    </citation>
    <scope>NUCLEOTIDE SEQUENCE [LARGE SCALE GENOMIC DNA]</scope>
</reference>
<dbReference type="PANTHER" id="PTHR23232:SF168">
    <property type="entry name" value="KRAB DOMAIN-CONTAINING PROTEIN"/>
    <property type="match status" value="1"/>
</dbReference>
<dbReference type="OrthoDB" id="9411774at2759"/>
<gene>
    <name evidence="2" type="primary">LOC122539214</name>
</gene>